<name>A0A7L4PC38_9CREN</name>
<proteinExistence type="predicted"/>
<organism evidence="1 2">
    <name type="scientific">Pyrobaculum arsenaticum</name>
    <dbReference type="NCBI Taxonomy" id="121277"/>
    <lineage>
        <taxon>Archaea</taxon>
        <taxon>Thermoproteota</taxon>
        <taxon>Thermoprotei</taxon>
        <taxon>Thermoproteales</taxon>
        <taxon>Thermoproteaceae</taxon>
        <taxon>Pyrobaculum</taxon>
    </lineage>
</organism>
<accession>A0A7L4PC38</accession>
<evidence type="ECO:0000313" key="2">
    <source>
        <dbReference type="Proteomes" id="UP000554766"/>
    </source>
</evidence>
<protein>
    <submittedName>
        <fullName evidence="1">AAA family ATPase</fullName>
    </submittedName>
</protein>
<dbReference type="PANTHER" id="PTHR41930">
    <property type="entry name" value="UPF0200 PROTEIN MJ1399"/>
    <property type="match status" value="1"/>
</dbReference>
<dbReference type="EMBL" id="JAAVJF010000006">
    <property type="protein sequence ID" value="NYR16498.1"/>
    <property type="molecule type" value="Genomic_DNA"/>
</dbReference>
<reference evidence="1 2" key="1">
    <citation type="journal article" date="2020" name="Nat. Commun.">
        <title>The structures of two archaeal type IV pili illuminate evolutionary relationships.</title>
        <authorList>
            <person name="Wang F."/>
            <person name="Baquero D.P."/>
            <person name="Su Z."/>
            <person name="Beltran L.C."/>
            <person name="Prangishvili D."/>
            <person name="Krupovic M."/>
            <person name="Egelman E.H."/>
        </authorList>
    </citation>
    <scope>NUCLEOTIDE SEQUENCE [LARGE SCALE GENOMIC DNA]</scope>
    <source>
        <strain evidence="1 2">2GA</strain>
    </source>
</reference>
<dbReference type="Proteomes" id="UP000554766">
    <property type="component" value="Unassembled WGS sequence"/>
</dbReference>
<sequence length="170" mass="18911">MRNIVAVAGLPGSGKTTVARIIEKRGYTYLSLGDVVRAEAQKSGLSPDRVAVTLRLDRGRRAVAHRLLSSVRLGQRAVIDGVRSIEEIDAIEEALGTVFLIYVVASRKTRYNRLASRGRGDDPATYAQFLLRDIRELRFGLADLLARADYVLVNENKPIEDIEQEISYIL</sequence>
<gene>
    <name evidence="1" type="ORF">HC235_11285</name>
</gene>
<dbReference type="Pfam" id="PF13238">
    <property type="entry name" value="AAA_18"/>
    <property type="match status" value="1"/>
</dbReference>
<dbReference type="GeneID" id="5055338"/>
<dbReference type="OMA" id="FAMREYR"/>
<evidence type="ECO:0000313" key="1">
    <source>
        <dbReference type="EMBL" id="NYR16498.1"/>
    </source>
</evidence>
<dbReference type="PANTHER" id="PTHR41930:SF1">
    <property type="entry name" value="DEPHOSPHO-COA KINASE"/>
    <property type="match status" value="1"/>
</dbReference>
<dbReference type="SUPFAM" id="SSF52540">
    <property type="entry name" value="P-loop containing nucleoside triphosphate hydrolases"/>
    <property type="match status" value="1"/>
</dbReference>
<comment type="caution">
    <text evidence="1">The sequence shown here is derived from an EMBL/GenBank/DDBJ whole genome shotgun (WGS) entry which is preliminary data.</text>
</comment>
<dbReference type="RefSeq" id="WP_011901438.1">
    <property type="nucleotide sequence ID" value="NZ_JAAVJF010000006.1"/>
</dbReference>
<dbReference type="InterPro" id="IPR027417">
    <property type="entry name" value="P-loop_NTPase"/>
</dbReference>
<keyword evidence="2" id="KW-1185">Reference proteome</keyword>
<dbReference type="AlphaFoldDB" id="A0A7L4PC38"/>
<dbReference type="Gene3D" id="3.40.50.300">
    <property type="entry name" value="P-loop containing nucleotide triphosphate hydrolases"/>
    <property type="match status" value="1"/>
</dbReference>